<feature type="non-terminal residue" evidence="2">
    <location>
        <position position="42"/>
    </location>
</feature>
<gene>
    <name evidence="2" type="ORF">GE061_020123</name>
</gene>
<evidence type="ECO:0000313" key="3">
    <source>
        <dbReference type="Proteomes" id="UP000466442"/>
    </source>
</evidence>
<evidence type="ECO:0000256" key="1">
    <source>
        <dbReference type="SAM" id="MobiDB-lite"/>
    </source>
</evidence>
<evidence type="ECO:0000313" key="2">
    <source>
        <dbReference type="EMBL" id="KAF6205947.1"/>
    </source>
</evidence>
<accession>A0A8S9XAC9</accession>
<feature type="region of interest" description="Disordered" evidence="1">
    <location>
        <begin position="1"/>
        <end position="42"/>
    </location>
</feature>
<dbReference type="Proteomes" id="UP000466442">
    <property type="component" value="Linkage Group LG9"/>
</dbReference>
<proteinExistence type="predicted"/>
<organism evidence="2 3">
    <name type="scientific">Apolygus lucorum</name>
    <name type="common">Small green plant bug</name>
    <name type="synonym">Lygocoris lucorum</name>
    <dbReference type="NCBI Taxonomy" id="248454"/>
    <lineage>
        <taxon>Eukaryota</taxon>
        <taxon>Metazoa</taxon>
        <taxon>Ecdysozoa</taxon>
        <taxon>Arthropoda</taxon>
        <taxon>Hexapoda</taxon>
        <taxon>Insecta</taxon>
        <taxon>Pterygota</taxon>
        <taxon>Neoptera</taxon>
        <taxon>Paraneoptera</taxon>
        <taxon>Hemiptera</taxon>
        <taxon>Heteroptera</taxon>
        <taxon>Panheteroptera</taxon>
        <taxon>Cimicomorpha</taxon>
        <taxon>Miridae</taxon>
        <taxon>Mirini</taxon>
        <taxon>Apolygus</taxon>
    </lineage>
</organism>
<name>A0A8S9XAC9_APOLU</name>
<reference evidence="2" key="1">
    <citation type="journal article" date="2021" name="Mol. Ecol. Resour.">
        <title>Apolygus lucorum genome provides insights into omnivorousness and mesophyll feeding.</title>
        <authorList>
            <person name="Liu Y."/>
            <person name="Liu H."/>
            <person name="Wang H."/>
            <person name="Huang T."/>
            <person name="Liu B."/>
            <person name="Yang B."/>
            <person name="Yin L."/>
            <person name="Li B."/>
            <person name="Zhang Y."/>
            <person name="Zhang S."/>
            <person name="Jiang F."/>
            <person name="Zhang X."/>
            <person name="Ren Y."/>
            <person name="Wang B."/>
            <person name="Wang S."/>
            <person name="Lu Y."/>
            <person name="Wu K."/>
            <person name="Fan W."/>
            <person name="Wang G."/>
        </authorList>
    </citation>
    <scope>NUCLEOTIDE SEQUENCE</scope>
    <source>
        <strain evidence="2">12Hb</strain>
    </source>
</reference>
<dbReference type="AlphaFoldDB" id="A0A8S9XAC9"/>
<keyword evidence="3" id="KW-1185">Reference proteome</keyword>
<feature type="compositionally biased region" description="Basic and acidic residues" evidence="1">
    <location>
        <begin position="29"/>
        <end position="42"/>
    </location>
</feature>
<dbReference type="EMBL" id="WIXP02000009">
    <property type="protein sequence ID" value="KAF6205947.1"/>
    <property type="molecule type" value="Genomic_DNA"/>
</dbReference>
<feature type="compositionally biased region" description="Polar residues" evidence="1">
    <location>
        <begin position="1"/>
        <end position="10"/>
    </location>
</feature>
<comment type="caution">
    <text evidence="2">The sequence shown here is derived from an EMBL/GenBank/DDBJ whole genome shotgun (WGS) entry which is preliminary data.</text>
</comment>
<protein>
    <submittedName>
        <fullName evidence="2">Uncharacterized protein</fullName>
    </submittedName>
</protein>
<sequence>MESNKQSFSSRLIPPTDARKSLTMSSPEVDDRSEGSRSSETK</sequence>